<sequence length="506" mass="52627">MPGDEVHEGEGAGSTFAPAGRGKTGPRHAAPRKPLLTRLHMPAGKAVALAAMPSAVLMGMGLTPQLANAKPLPKNPFKGESCVSISEQQETAQEKAERKKRAEKLKRDLAKAQAEREKAAEEARRGGKGDEAGADGSSAAPGHGDGADRPSGGDTSPAEPPAADEPPATPPSSSTPPSSGGDEDEEADGKNPWYDPLGLGKKLEDTFKPRKDAEDSGDSEDSGNDEDTGDSGNTEGSEDTGDGKDAGKGEDTDPSGGTQKSPSHRRSQDGERTGGTAQGKAKAQDRDGDSGQGGDDKGDEAEDGERSGDGEDGKPGGKKDGEKSGESGVDKKDGTVRDYDPAKDAGKPFPCPEKTHVAGTDEQTPAQVANDPWYLEASSLTLKGLDYKGVVNITTPDGRTKQALKFTASGLDIGDLHQIVKGDNGLTYHVEAAKGSTSTIRDGQVTLYTEELKGNLFGLIPITFTPETPPPINVPFAYFTHVTVKQAGQFGGTLTIPGLHQYVRRA</sequence>
<feature type="compositionally biased region" description="Basic and acidic residues" evidence="1">
    <location>
        <begin position="241"/>
        <end position="251"/>
    </location>
</feature>
<dbReference type="EMBL" id="RCIY01000103">
    <property type="protein sequence ID" value="TGG76567.1"/>
    <property type="molecule type" value="Genomic_DNA"/>
</dbReference>
<feature type="region of interest" description="Disordered" evidence="1">
    <location>
        <begin position="69"/>
        <end position="365"/>
    </location>
</feature>
<evidence type="ECO:0000313" key="2">
    <source>
        <dbReference type="EMBL" id="TGG76567.1"/>
    </source>
</evidence>
<comment type="caution">
    <text evidence="2">The sequence shown here is derived from an EMBL/GenBank/DDBJ whole genome shotgun (WGS) entry which is preliminary data.</text>
</comment>
<evidence type="ECO:0008006" key="4">
    <source>
        <dbReference type="Google" id="ProtNLM"/>
    </source>
</evidence>
<feature type="region of interest" description="Disordered" evidence="1">
    <location>
        <begin position="1"/>
        <end position="34"/>
    </location>
</feature>
<dbReference type="Proteomes" id="UP000298111">
    <property type="component" value="Unassembled WGS sequence"/>
</dbReference>
<feature type="compositionally biased region" description="Basic and acidic residues" evidence="1">
    <location>
        <begin position="105"/>
        <end position="131"/>
    </location>
</feature>
<accession>A0A8H1QLM1</accession>
<organism evidence="2 3">
    <name type="scientific">Streptomyces albus</name>
    <dbReference type="NCBI Taxonomy" id="1888"/>
    <lineage>
        <taxon>Bacteria</taxon>
        <taxon>Bacillati</taxon>
        <taxon>Actinomycetota</taxon>
        <taxon>Actinomycetes</taxon>
        <taxon>Kitasatosporales</taxon>
        <taxon>Streptomycetaceae</taxon>
        <taxon>Streptomyces</taxon>
    </lineage>
</organism>
<evidence type="ECO:0000313" key="3">
    <source>
        <dbReference type="Proteomes" id="UP000298111"/>
    </source>
</evidence>
<name>A0A8H1QLM1_9ACTN</name>
<feature type="compositionally biased region" description="Basic and acidic residues" evidence="1">
    <location>
        <begin position="201"/>
        <end position="214"/>
    </location>
</feature>
<feature type="compositionally biased region" description="Basic and acidic residues" evidence="1">
    <location>
        <begin position="304"/>
        <end position="346"/>
    </location>
</feature>
<feature type="compositionally biased region" description="Basic and acidic residues" evidence="1">
    <location>
        <begin position="1"/>
        <end position="10"/>
    </location>
</feature>
<dbReference type="AlphaFoldDB" id="A0A8H1QLM1"/>
<reference evidence="2 3" key="1">
    <citation type="submission" date="2018-10" db="EMBL/GenBank/DDBJ databases">
        <title>Isolation of pseudouridimycin from Streptomyces albus DSM 40763.</title>
        <authorList>
            <person name="Rosenqvist P."/>
            <person name="Metsae-Ketelae M."/>
            <person name="Virta P."/>
        </authorList>
    </citation>
    <scope>NUCLEOTIDE SEQUENCE [LARGE SCALE GENOMIC DNA]</scope>
    <source>
        <strain evidence="2 3">DSM 40763</strain>
    </source>
</reference>
<proteinExistence type="predicted"/>
<gene>
    <name evidence="2" type="ORF">D8771_28585</name>
</gene>
<protein>
    <recommendedName>
        <fullName evidence="4">Hydrogenase expression protein HypF</fullName>
    </recommendedName>
</protein>
<feature type="compositionally biased region" description="Pro residues" evidence="1">
    <location>
        <begin position="158"/>
        <end position="174"/>
    </location>
</feature>
<feature type="compositionally biased region" description="Acidic residues" evidence="1">
    <location>
        <begin position="215"/>
        <end position="229"/>
    </location>
</feature>
<evidence type="ECO:0000256" key="1">
    <source>
        <dbReference type="SAM" id="MobiDB-lite"/>
    </source>
</evidence>